<dbReference type="Proteomes" id="UP000247681">
    <property type="component" value="Unassembled WGS sequence"/>
</dbReference>
<proteinExistence type="predicted"/>
<evidence type="ECO:0000313" key="2">
    <source>
        <dbReference type="EMBL" id="PXY42892.1"/>
    </source>
</evidence>
<dbReference type="EMBL" id="QJHL01000026">
    <property type="protein sequence ID" value="PXY42892.1"/>
    <property type="molecule type" value="Genomic_DNA"/>
</dbReference>
<organism evidence="2 3">
    <name type="scientific">Flavobacterium hydrophilum</name>
    <dbReference type="NCBI Taxonomy" id="2211445"/>
    <lineage>
        <taxon>Bacteria</taxon>
        <taxon>Pseudomonadati</taxon>
        <taxon>Bacteroidota</taxon>
        <taxon>Flavobacteriia</taxon>
        <taxon>Flavobacteriales</taxon>
        <taxon>Flavobacteriaceae</taxon>
        <taxon>Flavobacterium</taxon>
    </lineage>
</organism>
<feature type="non-terminal residue" evidence="2">
    <location>
        <position position="85"/>
    </location>
</feature>
<evidence type="ECO:0008006" key="4">
    <source>
        <dbReference type="Google" id="ProtNLM"/>
    </source>
</evidence>
<gene>
    <name evidence="2" type="ORF">DMB68_23180</name>
    <name evidence="1" type="ORF">DMB68_23185</name>
</gene>
<comment type="caution">
    <text evidence="2">The sequence shown here is derived from an EMBL/GenBank/DDBJ whole genome shotgun (WGS) entry which is preliminary data.</text>
</comment>
<name>A0A2V4BW80_9FLAO</name>
<protein>
    <recommendedName>
        <fullName evidence="4">Adhesin</fullName>
    </recommendedName>
</protein>
<reference evidence="2 3" key="1">
    <citation type="submission" date="2018-05" db="EMBL/GenBank/DDBJ databases">
        <title>Flavobacterium sp. strain IMCC34758, incomplete genome.</title>
        <authorList>
            <person name="Joung Y."/>
        </authorList>
    </citation>
    <scope>NUCLEOTIDE SEQUENCE [LARGE SCALE GENOMIC DNA]</scope>
    <source>
        <strain evidence="2 3">IMCC34758</strain>
    </source>
</reference>
<evidence type="ECO:0000313" key="3">
    <source>
        <dbReference type="Proteomes" id="UP000247681"/>
    </source>
</evidence>
<evidence type="ECO:0000313" key="1">
    <source>
        <dbReference type="EMBL" id="PXY42891.1"/>
    </source>
</evidence>
<dbReference type="RefSeq" id="WP_165830200.1">
    <property type="nucleotide sequence ID" value="NZ_QJHL01000026.1"/>
</dbReference>
<keyword evidence="3" id="KW-1185">Reference proteome</keyword>
<feature type="non-terminal residue" evidence="2">
    <location>
        <position position="1"/>
    </location>
</feature>
<accession>A0A2V4BW80</accession>
<dbReference type="EMBL" id="QJHL01000027">
    <property type="protein sequence ID" value="PXY42891.1"/>
    <property type="molecule type" value="Genomic_DNA"/>
</dbReference>
<sequence>TYSGVNTLVVSDNGTDQIIAYSVKDANGCIVNGSTTVNRYLPLTDIAFAVTTAPVCPSNVADITLTVSGGYVPMAKYEIISPITV</sequence>
<dbReference type="AlphaFoldDB" id="A0A2V4BW80"/>